<dbReference type="AlphaFoldDB" id="A0A371G4C4"/>
<feature type="region of interest" description="Disordered" evidence="1">
    <location>
        <begin position="327"/>
        <end position="376"/>
    </location>
</feature>
<keyword evidence="3" id="KW-1185">Reference proteome</keyword>
<dbReference type="OrthoDB" id="778454at2759"/>
<evidence type="ECO:0000256" key="1">
    <source>
        <dbReference type="SAM" id="MobiDB-lite"/>
    </source>
</evidence>
<dbReference type="Proteomes" id="UP000257109">
    <property type="component" value="Unassembled WGS sequence"/>
</dbReference>
<feature type="non-terminal residue" evidence="2">
    <location>
        <position position="1"/>
    </location>
</feature>
<dbReference type="InterPro" id="IPR021109">
    <property type="entry name" value="Peptidase_aspartic_dom_sf"/>
</dbReference>
<sequence length="376" mass="41366">MAPSAKLDASHINSNGSSQFGACRIGVDVNLVFSSSKASMHASLKTKSTSFCSRLDRGKKPACPKKKRTSRTKAGTRDRFSKHASKVSVYTVKSSIKASMHSSNRSKNFGDLEPIGMTIQLANRSVVQPSGVLKDVLVQVNKLIFPADFYVLDMEDEISGKGSTLILGRLFLMTSRTKIDVHVGTLSMEFGDTLVQFNIFEAMKYPTEDHSLFGIDLIDELVKECLQLDSSSEDISNFAGETSAFDCLGSITKEANYDELCEVHNLSDSEDDNIILADLSQETKLLKLSDQVCNHENLECLNKVDVQVTETKMLFPAEVATMFRTEYESTRGGQDRENNSAKKTSVEADPPCHIQAKTISSSEDQKQARAESVSNN</sequence>
<dbReference type="CDD" id="cd00303">
    <property type="entry name" value="retropepsin_like"/>
    <property type="match status" value="1"/>
</dbReference>
<reference evidence="2" key="1">
    <citation type="submission" date="2018-05" db="EMBL/GenBank/DDBJ databases">
        <title>Draft genome of Mucuna pruriens seed.</title>
        <authorList>
            <person name="Nnadi N.E."/>
            <person name="Vos R."/>
            <person name="Hasami M.H."/>
            <person name="Devisetty U.K."/>
            <person name="Aguiy J.C."/>
        </authorList>
    </citation>
    <scope>NUCLEOTIDE SEQUENCE [LARGE SCALE GENOMIC DNA]</scope>
    <source>
        <strain evidence="2">JCA_2017</strain>
    </source>
</reference>
<dbReference type="Gene3D" id="2.40.70.10">
    <property type="entry name" value="Acid Proteases"/>
    <property type="match status" value="1"/>
</dbReference>
<comment type="caution">
    <text evidence="2">The sequence shown here is derived from an EMBL/GenBank/DDBJ whole genome shotgun (WGS) entry which is preliminary data.</text>
</comment>
<protein>
    <submittedName>
        <fullName evidence="2">Uncharacterized protein</fullName>
    </submittedName>
</protein>
<name>A0A371G4C4_MUCPR</name>
<evidence type="ECO:0000313" key="3">
    <source>
        <dbReference type="Proteomes" id="UP000257109"/>
    </source>
</evidence>
<gene>
    <name evidence="2" type="ORF">CR513_33509</name>
</gene>
<proteinExistence type="predicted"/>
<feature type="compositionally biased region" description="Basic and acidic residues" evidence="1">
    <location>
        <begin position="327"/>
        <end position="346"/>
    </location>
</feature>
<dbReference type="PANTHER" id="PTHR33067">
    <property type="entry name" value="RNA-DIRECTED DNA POLYMERASE-RELATED"/>
    <property type="match status" value="1"/>
</dbReference>
<evidence type="ECO:0000313" key="2">
    <source>
        <dbReference type="EMBL" id="RDX85321.1"/>
    </source>
</evidence>
<accession>A0A371G4C4</accession>
<dbReference type="EMBL" id="QJKJ01006824">
    <property type="protein sequence ID" value="RDX85321.1"/>
    <property type="molecule type" value="Genomic_DNA"/>
</dbReference>
<feature type="region of interest" description="Disordered" evidence="1">
    <location>
        <begin position="55"/>
        <end position="78"/>
    </location>
</feature>
<dbReference type="PANTHER" id="PTHR33067:SF15">
    <property type="entry name" value="RNA-DIRECTED DNA POLYMERASE"/>
    <property type="match status" value="1"/>
</dbReference>
<feature type="compositionally biased region" description="Basic residues" evidence="1">
    <location>
        <begin position="60"/>
        <end position="71"/>
    </location>
</feature>
<organism evidence="2 3">
    <name type="scientific">Mucuna pruriens</name>
    <name type="common">Velvet bean</name>
    <name type="synonym">Dolichos pruriens</name>
    <dbReference type="NCBI Taxonomy" id="157652"/>
    <lineage>
        <taxon>Eukaryota</taxon>
        <taxon>Viridiplantae</taxon>
        <taxon>Streptophyta</taxon>
        <taxon>Embryophyta</taxon>
        <taxon>Tracheophyta</taxon>
        <taxon>Spermatophyta</taxon>
        <taxon>Magnoliopsida</taxon>
        <taxon>eudicotyledons</taxon>
        <taxon>Gunneridae</taxon>
        <taxon>Pentapetalae</taxon>
        <taxon>rosids</taxon>
        <taxon>fabids</taxon>
        <taxon>Fabales</taxon>
        <taxon>Fabaceae</taxon>
        <taxon>Papilionoideae</taxon>
        <taxon>50 kb inversion clade</taxon>
        <taxon>NPAAA clade</taxon>
        <taxon>indigoferoid/millettioid clade</taxon>
        <taxon>Phaseoleae</taxon>
        <taxon>Mucuna</taxon>
    </lineage>
</organism>